<proteinExistence type="predicted"/>
<reference evidence="2 3" key="1">
    <citation type="submission" date="2019-11" db="EMBL/GenBank/DDBJ databases">
        <title>Bacillus idriensis genome.</title>
        <authorList>
            <person name="Konopka E.N."/>
            <person name="Newman J.D."/>
        </authorList>
    </citation>
    <scope>NUCLEOTIDE SEQUENCE [LARGE SCALE GENOMIC DNA]</scope>
    <source>
        <strain evidence="2 3">DSM 19097</strain>
    </source>
</reference>
<dbReference type="PROSITE" id="PS51257">
    <property type="entry name" value="PROKAR_LIPOPROTEIN"/>
    <property type="match status" value="1"/>
</dbReference>
<evidence type="ECO:0000256" key="1">
    <source>
        <dbReference type="SAM" id="SignalP"/>
    </source>
</evidence>
<dbReference type="AlphaFoldDB" id="A0A6I2MMM7"/>
<dbReference type="EMBL" id="WKKF01000026">
    <property type="protein sequence ID" value="MRX57063.1"/>
    <property type="molecule type" value="Genomic_DNA"/>
</dbReference>
<evidence type="ECO:0008006" key="4">
    <source>
        <dbReference type="Google" id="ProtNLM"/>
    </source>
</evidence>
<evidence type="ECO:0000313" key="3">
    <source>
        <dbReference type="Proteomes" id="UP000441585"/>
    </source>
</evidence>
<accession>A0A6I2MMM7</accession>
<organism evidence="2 3">
    <name type="scientific">Metabacillus idriensis</name>
    <dbReference type="NCBI Taxonomy" id="324768"/>
    <lineage>
        <taxon>Bacteria</taxon>
        <taxon>Bacillati</taxon>
        <taxon>Bacillota</taxon>
        <taxon>Bacilli</taxon>
        <taxon>Bacillales</taxon>
        <taxon>Bacillaceae</taxon>
        <taxon>Metabacillus</taxon>
    </lineage>
</organism>
<name>A0A6I2MMM7_9BACI</name>
<dbReference type="RefSeq" id="WP_154319799.1">
    <property type="nucleotide sequence ID" value="NZ_CAJGAA010000005.1"/>
</dbReference>
<keyword evidence="1" id="KW-0732">Signal</keyword>
<dbReference type="Proteomes" id="UP000441585">
    <property type="component" value="Unassembled WGS sequence"/>
</dbReference>
<keyword evidence="3" id="KW-1185">Reference proteome</keyword>
<evidence type="ECO:0000313" key="2">
    <source>
        <dbReference type="EMBL" id="MRX57063.1"/>
    </source>
</evidence>
<sequence>MRLKRFVLLFFLSLLIGCSANEDHIKWFATKEEAIQHGLKEEGLSAGNLLGKIQSDGELFVFFKRKMKDGEAAGIVHLRESNGKYAWYKSNAEVQVKYKNRKKAPHVSFELKTYSDKAYKAYFGSADSADMAISTDYGPEVTPEIDKESQIYFYIVPMNNY</sequence>
<feature type="chain" id="PRO_5039488355" description="Lipoprotein" evidence="1">
    <location>
        <begin position="21"/>
        <end position="161"/>
    </location>
</feature>
<feature type="signal peptide" evidence="1">
    <location>
        <begin position="1"/>
        <end position="20"/>
    </location>
</feature>
<gene>
    <name evidence="2" type="ORF">GJU41_24315</name>
</gene>
<comment type="caution">
    <text evidence="2">The sequence shown here is derived from an EMBL/GenBank/DDBJ whole genome shotgun (WGS) entry which is preliminary data.</text>
</comment>
<protein>
    <recommendedName>
        <fullName evidence="4">Lipoprotein</fullName>
    </recommendedName>
</protein>